<reference evidence="2 3" key="1">
    <citation type="journal article" date="2021" name="Commun. Biol.">
        <title>The genome of Shorea leprosula (Dipterocarpaceae) highlights the ecological relevance of drought in aseasonal tropical rainforests.</title>
        <authorList>
            <person name="Ng K.K.S."/>
            <person name="Kobayashi M.J."/>
            <person name="Fawcett J.A."/>
            <person name="Hatakeyama M."/>
            <person name="Paape T."/>
            <person name="Ng C.H."/>
            <person name="Ang C.C."/>
            <person name="Tnah L.H."/>
            <person name="Lee C.T."/>
            <person name="Nishiyama T."/>
            <person name="Sese J."/>
            <person name="O'Brien M.J."/>
            <person name="Copetti D."/>
            <person name="Mohd Noor M.I."/>
            <person name="Ong R.C."/>
            <person name="Putra M."/>
            <person name="Sireger I.Z."/>
            <person name="Indrioko S."/>
            <person name="Kosugi Y."/>
            <person name="Izuno A."/>
            <person name="Isagi Y."/>
            <person name="Lee S.L."/>
            <person name="Shimizu K.K."/>
        </authorList>
    </citation>
    <scope>NUCLEOTIDE SEQUENCE [LARGE SCALE GENOMIC DNA]</scope>
    <source>
        <strain evidence="2">214</strain>
    </source>
</reference>
<keyword evidence="1" id="KW-1133">Transmembrane helix</keyword>
<keyword evidence="1" id="KW-0812">Transmembrane</keyword>
<dbReference type="EMBL" id="BPVZ01000089">
    <property type="protein sequence ID" value="GKV30988.1"/>
    <property type="molecule type" value="Genomic_DNA"/>
</dbReference>
<feature type="transmembrane region" description="Helical" evidence="1">
    <location>
        <begin position="28"/>
        <end position="52"/>
    </location>
</feature>
<evidence type="ECO:0000256" key="1">
    <source>
        <dbReference type="SAM" id="Phobius"/>
    </source>
</evidence>
<keyword evidence="3" id="KW-1185">Reference proteome</keyword>
<dbReference type="Proteomes" id="UP001054252">
    <property type="component" value="Unassembled WGS sequence"/>
</dbReference>
<dbReference type="AlphaFoldDB" id="A0AAV5L181"/>
<proteinExistence type="predicted"/>
<name>A0AAV5L181_9ROSI</name>
<evidence type="ECO:0000313" key="3">
    <source>
        <dbReference type="Proteomes" id="UP001054252"/>
    </source>
</evidence>
<organism evidence="2 3">
    <name type="scientific">Rubroshorea leprosula</name>
    <dbReference type="NCBI Taxonomy" id="152421"/>
    <lineage>
        <taxon>Eukaryota</taxon>
        <taxon>Viridiplantae</taxon>
        <taxon>Streptophyta</taxon>
        <taxon>Embryophyta</taxon>
        <taxon>Tracheophyta</taxon>
        <taxon>Spermatophyta</taxon>
        <taxon>Magnoliopsida</taxon>
        <taxon>eudicotyledons</taxon>
        <taxon>Gunneridae</taxon>
        <taxon>Pentapetalae</taxon>
        <taxon>rosids</taxon>
        <taxon>malvids</taxon>
        <taxon>Malvales</taxon>
        <taxon>Dipterocarpaceae</taxon>
        <taxon>Rubroshorea</taxon>
    </lineage>
</organism>
<comment type="caution">
    <text evidence="2">The sequence shown here is derived from an EMBL/GenBank/DDBJ whole genome shotgun (WGS) entry which is preliminary data.</text>
</comment>
<sequence length="77" mass="8923">MVVLLSFIPAKDSLLVKAWPRSPSTLLYLNYCMTFLFLLLSQLVSSWTLELYNNDTNIMMLIKPLSHSLEIKVILYN</sequence>
<keyword evidence="1" id="KW-0472">Membrane</keyword>
<gene>
    <name evidence="2" type="ORF">SLEP1_g39740</name>
</gene>
<evidence type="ECO:0000313" key="2">
    <source>
        <dbReference type="EMBL" id="GKV30988.1"/>
    </source>
</evidence>
<protein>
    <submittedName>
        <fullName evidence="2">Uncharacterized protein</fullName>
    </submittedName>
</protein>
<accession>A0AAV5L181</accession>